<dbReference type="Proteomes" id="UP000231456">
    <property type="component" value="Unassembled WGS sequence"/>
</dbReference>
<evidence type="ECO:0000313" key="4">
    <source>
        <dbReference type="EMBL" id="PJC52647.1"/>
    </source>
</evidence>
<organism evidence="4 5">
    <name type="scientific">Candidatus Magasanikbacteria bacterium CG_4_9_14_0_2_um_filter_42_11</name>
    <dbReference type="NCBI Taxonomy" id="1974643"/>
    <lineage>
        <taxon>Bacteria</taxon>
        <taxon>Candidatus Magasanikiibacteriota</taxon>
    </lineage>
</organism>
<evidence type="ECO:0000256" key="2">
    <source>
        <dbReference type="ARBA" id="ARBA00022679"/>
    </source>
</evidence>
<accession>A0A2M8FA95</accession>
<gene>
    <name evidence="4" type="ORF">CO030_01795</name>
</gene>
<feature type="domain" description="Phosphoribosyltransferase" evidence="3">
    <location>
        <begin position="24"/>
        <end position="166"/>
    </location>
</feature>
<dbReference type="EMBL" id="PFRH01000062">
    <property type="protein sequence ID" value="PJC52647.1"/>
    <property type="molecule type" value="Genomic_DNA"/>
</dbReference>
<sequence>MNNNIGHKESDALKFYQKSEGQILLTWQDVETDVLGIIDQMKQEDFEPDVIVSIARSGLIPASMIAYTLGNKQLYVIKVDFSKTQRSGADQDLAEHPIITQELSRDISGLRVLVVDEMAVSGSTLNLVSAYMDLKHPKEIKYAVLYKQPWAAFSPDYVGREIKEWPLYPWKELRNNILDPRAKVA</sequence>
<dbReference type="AlphaFoldDB" id="A0A2M8FA95"/>
<dbReference type="InterPro" id="IPR000836">
    <property type="entry name" value="PRTase_dom"/>
</dbReference>
<evidence type="ECO:0000259" key="3">
    <source>
        <dbReference type="Pfam" id="PF00156"/>
    </source>
</evidence>
<reference evidence="5" key="1">
    <citation type="submission" date="2017-09" db="EMBL/GenBank/DDBJ databases">
        <title>Depth-based differentiation of microbial function through sediment-hosted aquifers and enrichment of novel symbionts in the deep terrestrial subsurface.</title>
        <authorList>
            <person name="Probst A.J."/>
            <person name="Ladd B."/>
            <person name="Jarett J.K."/>
            <person name="Geller-Mcgrath D.E."/>
            <person name="Sieber C.M.K."/>
            <person name="Emerson J.B."/>
            <person name="Anantharaman K."/>
            <person name="Thomas B.C."/>
            <person name="Malmstrom R."/>
            <person name="Stieglmeier M."/>
            <person name="Klingl A."/>
            <person name="Woyke T."/>
            <person name="Ryan C.M."/>
            <person name="Banfield J.F."/>
        </authorList>
    </citation>
    <scope>NUCLEOTIDE SEQUENCE [LARGE SCALE GENOMIC DNA]</scope>
</reference>
<keyword evidence="1" id="KW-0328">Glycosyltransferase</keyword>
<dbReference type="CDD" id="cd06223">
    <property type="entry name" value="PRTases_typeI"/>
    <property type="match status" value="1"/>
</dbReference>
<evidence type="ECO:0000313" key="5">
    <source>
        <dbReference type="Proteomes" id="UP000231456"/>
    </source>
</evidence>
<keyword evidence="2" id="KW-0808">Transferase</keyword>
<proteinExistence type="predicted"/>
<dbReference type="Gene3D" id="3.40.50.2020">
    <property type="match status" value="1"/>
</dbReference>
<dbReference type="InterPro" id="IPR029057">
    <property type="entry name" value="PRTase-like"/>
</dbReference>
<evidence type="ECO:0000256" key="1">
    <source>
        <dbReference type="ARBA" id="ARBA00022676"/>
    </source>
</evidence>
<dbReference type="GO" id="GO:0016757">
    <property type="term" value="F:glycosyltransferase activity"/>
    <property type="evidence" value="ECO:0007669"/>
    <property type="project" value="UniProtKB-KW"/>
</dbReference>
<dbReference type="PANTHER" id="PTHR43363:SF1">
    <property type="entry name" value="HYPOXANTHINE-GUANINE PHOSPHORIBOSYLTRANSFERASE"/>
    <property type="match status" value="1"/>
</dbReference>
<dbReference type="Pfam" id="PF00156">
    <property type="entry name" value="Pribosyltran"/>
    <property type="match status" value="1"/>
</dbReference>
<dbReference type="PANTHER" id="PTHR43363">
    <property type="entry name" value="HYPOXANTHINE PHOSPHORIBOSYLTRANSFERASE"/>
    <property type="match status" value="1"/>
</dbReference>
<protein>
    <recommendedName>
        <fullName evidence="3">Phosphoribosyltransferase domain-containing protein</fullName>
    </recommendedName>
</protein>
<dbReference type="SUPFAM" id="SSF53271">
    <property type="entry name" value="PRTase-like"/>
    <property type="match status" value="1"/>
</dbReference>
<name>A0A2M8FA95_9BACT</name>
<comment type="caution">
    <text evidence="4">The sequence shown here is derived from an EMBL/GenBank/DDBJ whole genome shotgun (WGS) entry which is preliminary data.</text>
</comment>